<dbReference type="Proteomes" id="UP000480854">
    <property type="component" value="Unassembled WGS sequence"/>
</dbReference>
<dbReference type="AlphaFoldDB" id="A0A9W7NHS5"/>
<dbReference type="InterPro" id="IPR016169">
    <property type="entry name" value="FAD-bd_PCMH_sub2"/>
</dbReference>
<feature type="chain" id="PRO_5040745454" evidence="6">
    <location>
        <begin position="36"/>
        <end position="503"/>
    </location>
</feature>
<evidence type="ECO:0000256" key="2">
    <source>
        <dbReference type="ARBA" id="ARBA00005466"/>
    </source>
</evidence>
<dbReference type="InterPro" id="IPR006311">
    <property type="entry name" value="TAT_signal"/>
</dbReference>
<dbReference type="PANTHER" id="PTHR42973:SF39">
    <property type="entry name" value="FAD-BINDING PCMH-TYPE DOMAIN-CONTAINING PROTEIN"/>
    <property type="match status" value="1"/>
</dbReference>
<evidence type="ECO:0000256" key="3">
    <source>
        <dbReference type="ARBA" id="ARBA00022630"/>
    </source>
</evidence>
<comment type="cofactor">
    <cofactor evidence="1">
        <name>FAD</name>
        <dbReference type="ChEBI" id="CHEBI:57692"/>
    </cofactor>
</comment>
<reference evidence="8 9" key="1">
    <citation type="submission" date="2018-07" db="EMBL/GenBank/DDBJ databases">
        <title>Genome sequence of Azospirillum sp. ATCC 49961.</title>
        <authorList>
            <person name="Sant'Anna F.H."/>
            <person name="Baldani J.I."/>
            <person name="Zilli J.E."/>
            <person name="Reis V.M."/>
            <person name="Hartmann A."/>
            <person name="Cruz L."/>
            <person name="de Souza E.M."/>
            <person name="de Oliveira Pedrosa F."/>
            <person name="Passaglia L.M.P."/>
        </authorList>
    </citation>
    <scope>NUCLEOTIDE SEQUENCE [LARGE SCALE GENOMIC DNA]</scope>
    <source>
        <strain evidence="8 9">ATCC 49961</strain>
    </source>
</reference>
<accession>A0A9W7NHS5</accession>
<dbReference type="PANTHER" id="PTHR42973">
    <property type="entry name" value="BINDING OXIDOREDUCTASE, PUTATIVE (AFU_ORTHOLOGUE AFUA_1G17690)-RELATED"/>
    <property type="match status" value="1"/>
</dbReference>
<dbReference type="InterPro" id="IPR006094">
    <property type="entry name" value="Oxid_FAD_bind_N"/>
</dbReference>
<dbReference type="Gene3D" id="3.30.465.10">
    <property type="match status" value="1"/>
</dbReference>
<dbReference type="InterPro" id="IPR016166">
    <property type="entry name" value="FAD-bd_PCMH"/>
</dbReference>
<feature type="domain" description="FAD-binding PCMH-type" evidence="7">
    <location>
        <begin position="78"/>
        <end position="251"/>
    </location>
</feature>
<dbReference type="InterPro" id="IPR012951">
    <property type="entry name" value="BBE"/>
</dbReference>
<organism evidence="8 9">
    <name type="scientific">Roseomonas genomospecies 6</name>
    <dbReference type="NCBI Taxonomy" id="214106"/>
    <lineage>
        <taxon>Bacteria</taxon>
        <taxon>Pseudomonadati</taxon>
        <taxon>Pseudomonadota</taxon>
        <taxon>Alphaproteobacteria</taxon>
        <taxon>Acetobacterales</taxon>
        <taxon>Roseomonadaceae</taxon>
        <taxon>Roseomonas</taxon>
    </lineage>
</organism>
<protein>
    <submittedName>
        <fullName evidence="8">FAD-binding oxidoreductase</fullName>
    </submittedName>
</protein>
<dbReference type="Pfam" id="PF01565">
    <property type="entry name" value="FAD_binding_4"/>
    <property type="match status" value="1"/>
</dbReference>
<dbReference type="InterPro" id="IPR036318">
    <property type="entry name" value="FAD-bd_PCMH-like_sf"/>
</dbReference>
<comment type="similarity">
    <text evidence="2">Belongs to the oxygen-dependent FAD-linked oxidoreductase family.</text>
</comment>
<dbReference type="Pfam" id="PF08031">
    <property type="entry name" value="BBE"/>
    <property type="match status" value="1"/>
</dbReference>
<dbReference type="RefSeq" id="WP_149470276.1">
    <property type="nucleotide sequence ID" value="NZ_QOKW01000014.1"/>
</dbReference>
<keyword evidence="5" id="KW-0560">Oxidoreductase</keyword>
<keyword evidence="6" id="KW-0732">Signal</keyword>
<dbReference type="OrthoDB" id="9775082at2"/>
<dbReference type="GO" id="GO:0016491">
    <property type="term" value="F:oxidoreductase activity"/>
    <property type="evidence" value="ECO:0007669"/>
    <property type="project" value="UniProtKB-KW"/>
</dbReference>
<dbReference type="SUPFAM" id="SSF56176">
    <property type="entry name" value="FAD-binding/transporter-associated domain-like"/>
    <property type="match status" value="1"/>
</dbReference>
<gene>
    <name evidence="8" type="ORF">DS843_18105</name>
</gene>
<sequence>MFDFVQPSRRTFLVGAGRFAAASALTSAVPFTAAAAETGSRRMEASALKDLAGAVQGGVVLPDDPFFGDYARPNNLRFQTLPTAIARCATEQDVQACVAWVKKHGARFAVRSGGHNYAGFSTTPGLLIDMTPLSTITALPGGDGLVKVGGGALNGMVYQALERLNRTVTHGRCTTVGAAGFLLGGGIGFNMRMFGMGSDLLQSTSIVTADGALHSDIQESGPGSDLFWACRGGAGGNFGINTSFTLRTFPVETVTFFDIAWTTDVDEVLYALLTRLAEAPPEFGSKISVTKPARGSADQRLTISLLGQLHKCNTTVEAIIGPVLEKASKKTIDRDMAYWPAQDLLSEFTYPYFYQEKSSYMKAADITPSSVAAMVGMARLMPGTSMANAFKFFQVGGKVNATPAGATAYVHRGYDWLFSSEVNWWNRKDPKPLVDENLAWQERFYAAVNTTTKAVGAFQNFPDPSLKDWSSAYYGGNYDRLRQVKTAYDKADLFTYRQGIKPL</sequence>
<comment type="caution">
    <text evidence="8">The sequence shown here is derived from an EMBL/GenBank/DDBJ whole genome shotgun (WGS) entry which is preliminary data.</text>
</comment>
<dbReference type="Gene3D" id="3.40.462.20">
    <property type="match status" value="1"/>
</dbReference>
<dbReference type="PROSITE" id="PS51387">
    <property type="entry name" value="FAD_PCMH"/>
    <property type="match status" value="1"/>
</dbReference>
<dbReference type="PROSITE" id="PS51318">
    <property type="entry name" value="TAT"/>
    <property type="match status" value="1"/>
</dbReference>
<evidence type="ECO:0000256" key="5">
    <source>
        <dbReference type="ARBA" id="ARBA00023002"/>
    </source>
</evidence>
<evidence type="ECO:0000256" key="1">
    <source>
        <dbReference type="ARBA" id="ARBA00001974"/>
    </source>
</evidence>
<keyword evidence="9" id="KW-1185">Reference proteome</keyword>
<dbReference type="GO" id="GO:0071949">
    <property type="term" value="F:FAD binding"/>
    <property type="evidence" value="ECO:0007669"/>
    <property type="project" value="InterPro"/>
</dbReference>
<evidence type="ECO:0000256" key="6">
    <source>
        <dbReference type="SAM" id="SignalP"/>
    </source>
</evidence>
<proteinExistence type="inferred from homology"/>
<name>A0A9W7NHS5_9PROT</name>
<dbReference type="EMBL" id="QOKW01000014">
    <property type="protein sequence ID" value="KAA0679026.1"/>
    <property type="molecule type" value="Genomic_DNA"/>
</dbReference>
<evidence type="ECO:0000313" key="9">
    <source>
        <dbReference type="Proteomes" id="UP000480854"/>
    </source>
</evidence>
<keyword evidence="3" id="KW-0285">Flavoprotein</keyword>
<feature type="signal peptide" evidence="6">
    <location>
        <begin position="1"/>
        <end position="35"/>
    </location>
</feature>
<evidence type="ECO:0000313" key="8">
    <source>
        <dbReference type="EMBL" id="KAA0679026.1"/>
    </source>
</evidence>
<dbReference type="InterPro" id="IPR050416">
    <property type="entry name" value="FAD-linked_Oxidoreductase"/>
</dbReference>
<keyword evidence="4" id="KW-0274">FAD</keyword>
<evidence type="ECO:0000259" key="7">
    <source>
        <dbReference type="PROSITE" id="PS51387"/>
    </source>
</evidence>
<evidence type="ECO:0000256" key="4">
    <source>
        <dbReference type="ARBA" id="ARBA00022827"/>
    </source>
</evidence>